<dbReference type="OrthoDB" id="24966at2759"/>
<evidence type="ECO:0000313" key="10">
    <source>
        <dbReference type="Proteomes" id="UP000245768"/>
    </source>
</evidence>
<proteinExistence type="inferred from homology"/>
<comment type="subunit">
    <text evidence="7">Component of the eukaryotic translation initiation factor 3 (eIF-3) complex.</text>
</comment>
<dbReference type="PANTHER" id="PTHR19877">
    <property type="entry name" value="EUKARYOTIC TRANSLATION INITIATION FACTOR 3 SUBUNIT I"/>
    <property type="match status" value="1"/>
</dbReference>
<keyword evidence="10" id="KW-1185">Reference proteome</keyword>
<dbReference type="SUPFAM" id="SSF50978">
    <property type="entry name" value="WD40 repeat-like"/>
    <property type="match status" value="1"/>
</dbReference>
<dbReference type="STRING" id="215250.A0A316YJL4"/>
<evidence type="ECO:0000256" key="4">
    <source>
        <dbReference type="ARBA" id="ARBA00022737"/>
    </source>
</evidence>
<dbReference type="HAMAP" id="MF_03008">
    <property type="entry name" value="eIF3i"/>
    <property type="match status" value="1"/>
</dbReference>
<dbReference type="GO" id="GO:0033290">
    <property type="term" value="C:eukaryotic 48S preinitiation complex"/>
    <property type="evidence" value="ECO:0007669"/>
    <property type="project" value="UniProtKB-UniRule"/>
</dbReference>
<dbReference type="Pfam" id="PF24805">
    <property type="entry name" value="EIF3I"/>
    <property type="match status" value="1"/>
</dbReference>
<keyword evidence="4" id="KW-0677">Repeat</keyword>
<evidence type="ECO:0000256" key="8">
    <source>
        <dbReference type="PROSITE-ProRule" id="PRU00221"/>
    </source>
</evidence>
<dbReference type="InterPro" id="IPR001680">
    <property type="entry name" value="WD40_rpt"/>
</dbReference>
<keyword evidence="1 7" id="KW-0963">Cytoplasm</keyword>
<dbReference type="GO" id="GO:0003743">
    <property type="term" value="F:translation initiation factor activity"/>
    <property type="evidence" value="ECO:0007669"/>
    <property type="project" value="UniProtKB-UniRule"/>
</dbReference>
<dbReference type="EMBL" id="KZ819637">
    <property type="protein sequence ID" value="PWN89409.1"/>
    <property type="molecule type" value="Genomic_DNA"/>
</dbReference>
<accession>A0A316YJL4</accession>
<dbReference type="InterPro" id="IPR015943">
    <property type="entry name" value="WD40/YVTN_repeat-like_dom_sf"/>
</dbReference>
<dbReference type="GO" id="GO:0001732">
    <property type="term" value="P:formation of cytoplasmic translation initiation complex"/>
    <property type="evidence" value="ECO:0007669"/>
    <property type="project" value="UniProtKB-UniRule"/>
</dbReference>
<dbReference type="InParanoid" id="A0A316YJL4"/>
<comment type="function">
    <text evidence="7">Component of the eukaryotic translation initiation factor 3 (eIF-3) complex, which is involved in protein synthesis of a specialized repertoire of mRNAs and, together with other initiation factors, stimulates binding of mRNA and methionyl-tRNAi to the 40S ribosome. The eIF-3 complex specifically targets and initiates translation of a subset of mRNAs involved in cell proliferation.</text>
</comment>
<evidence type="ECO:0000256" key="1">
    <source>
        <dbReference type="ARBA" id="ARBA00022490"/>
    </source>
</evidence>
<gene>
    <name evidence="7" type="primary">TIF34</name>
    <name evidence="9" type="ORF">FA10DRAFT_253573</name>
</gene>
<evidence type="ECO:0000256" key="5">
    <source>
        <dbReference type="ARBA" id="ARBA00022917"/>
    </source>
</evidence>
<evidence type="ECO:0000313" key="9">
    <source>
        <dbReference type="EMBL" id="PWN89409.1"/>
    </source>
</evidence>
<dbReference type="InterPro" id="IPR027525">
    <property type="entry name" value="eIF3i"/>
</dbReference>
<feature type="repeat" description="WD" evidence="8">
    <location>
        <begin position="6"/>
        <end position="47"/>
    </location>
</feature>
<keyword evidence="2 7" id="KW-0396">Initiation factor</keyword>
<protein>
    <recommendedName>
        <fullName evidence="7">Eukaryotic translation initiation factor 3 subunit I</fullName>
        <shortName evidence="7">eIF3i</shortName>
    </recommendedName>
    <alternativeName>
        <fullName evidence="7">Eukaryotic translation initiation factor 3 39 kDa subunit homolog</fullName>
        <shortName evidence="7">eIF-3 39 kDa subunit homolog</shortName>
    </alternativeName>
</protein>
<name>A0A316YJL4_9BASI</name>
<dbReference type="PANTHER" id="PTHR19877:SF1">
    <property type="entry name" value="EUKARYOTIC TRANSLATION INITIATION FACTOR 3 SUBUNIT I"/>
    <property type="match status" value="1"/>
</dbReference>
<sequence length="348" mass="38823">MRPILLSGHERSLNQIKFNREGDLLFSCSKDNVVNVWFAHNGERLGTYDGNNGTVWSLDPDYSSTLLVTGSAANEMMLYEVSTGTRLFKWDFPTAVKRVQFNSDGTQILCITEERMGHRGSLQVFRINRDLASWTQQSKTPTRTITFSGPRATVAAWAPFDQYIITGHDDGKVAMYYHDAEEPESGIDAELEEKQTKAHPGNVVTDLQMSADRTYFITSSKDKSSKLIDTKSLSIIKTYQTQTPLNSAALHPTRPYVILGGGQEAMNVTTTSARQGKFEARFWHKVFEEEIAALPGHFGPLNTIAISPNGKCYASGGEDGYVRVYWFDPSFFTAKLYGPDLELGADDQ</sequence>
<evidence type="ECO:0000256" key="2">
    <source>
        <dbReference type="ARBA" id="ARBA00022540"/>
    </source>
</evidence>
<dbReference type="PROSITE" id="PS50294">
    <property type="entry name" value="WD_REPEATS_REGION"/>
    <property type="match status" value="2"/>
</dbReference>
<keyword evidence="5 7" id="KW-0648">Protein biosynthesis</keyword>
<comment type="subcellular location">
    <subcellularLocation>
        <location evidence="7">Cytoplasm</location>
    </subcellularLocation>
</comment>
<dbReference type="SMART" id="SM00320">
    <property type="entry name" value="WD40"/>
    <property type="match status" value="5"/>
</dbReference>
<feature type="repeat" description="WD" evidence="8">
    <location>
        <begin position="294"/>
        <end position="325"/>
    </location>
</feature>
<dbReference type="Gene3D" id="2.130.10.10">
    <property type="entry name" value="YVTN repeat-like/Quinoprotein amine dehydrogenase"/>
    <property type="match status" value="1"/>
</dbReference>
<keyword evidence="3 8" id="KW-0853">WD repeat</keyword>
<dbReference type="GO" id="GO:0003723">
    <property type="term" value="F:RNA binding"/>
    <property type="evidence" value="ECO:0007669"/>
    <property type="project" value="TreeGrafter"/>
</dbReference>
<comment type="similarity">
    <text evidence="7">Belongs to the eIF-3 subunit I family.</text>
</comment>
<comment type="similarity">
    <text evidence="6">Belongs to the WD repeat STRAP family.</text>
</comment>
<evidence type="ECO:0000256" key="6">
    <source>
        <dbReference type="ARBA" id="ARBA00038394"/>
    </source>
</evidence>
<evidence type="ECO:0000256" key="3">
    <source>
        <dbReference type="ARBA" id="ARBA00022574"/>
    </source>
</evidence>
<dbReference type="GO" id="GO:0016282">
    <property type="term" value="C:eukaryotic 43S preinitiation complex"/>
    <property type="evidence" value="ECO:0007669"/>
    <property type="project" value="UniProtKB-UniRule"/>
</dbReference>
<dbReference type="AlphaFoldDB" id="A0A316YJL4"/>
<organism evidence="9 10">
    <name type="scientific">Acaromyces ingoldii</name>
    <dbReference type="NCBI Taxonomy" id="215250"/>
    <lineage>
        <taxon>Eukaryota</taxon>
        <taxon>Fungi</taxon>
        <taxon>Dikarya</taxon>
        <taxon>Basidiomycota</taxon>
        <taxon>Ustilaginomycotina</taxon>
        <taxon>Exobasidiomycetes</taxon>
        <taxon>Exobasidiales</taxon>
        <taxon>Cryptobasidiaceae</taxon>
        <taxon>Acaromyces</taxon>
    </lineage>
</organism>
<reference evidence="9 10" key="1">
    <citation type="journal article" date="2018" name="Mol. Biol. Evol.">
        <title>Broad Genomic Sampling Reveals a Smut Pathogenic Ancestry of the Fungal Clade Ustilaginomycotina.</title>
        <authorList>
            <person name="Kijpornyongpan T."/>
            <person name="Mondo S.J."/>
            <person name="Barry K."/>
            <person name="Sandor L."/>
            <person name="Lee J."/>
            <person name="Lipzen A."/>
            <person name="Pangilinan J."/>
            <person name="LaButti K."/>
            <person name="Hainaut M."/>
            <person name="Henrissat B."/>
            <person name="Grigoriev I.V."/>
            <person name="Spatafora J.W."/>
            <person name="Aime M.C."/>
        </authorList>
    </citation>
    <scope>NUCLEOTIDE SEQUENCE [LARGE SCALE GENOMIC DNA]</scope>
    <source>
        <strain evidence="9 10">MCA 4198</strain>
    </source>
</reference>
<evidence type="ECO:0000256" key="7">
    <source>
        <dbReference type="HAMAP-Rule" id="MF_03008"/>
    </source>
</evidence>
<dbReference type="Proteomes" id="UP000245768">
    <property type="component" value="Unassembled WGS sequence"/>
</dbReference>
<dbReference type="GO" id="GO:0071541">
    <property type="term" value="C:eukaryotic translation initiation factor 3 complex, eIF3m"/>
    <property type="evidence" value="ECO:0007669"/>
    <property type="project" value="TreeGrafter"/>
</dbReference>
<dbReference type="InterPro" id="IPR036322">
    <property type="entry name" value="WD40_repeat_dom_sf"/>
</dbReference>
<dbReference type="PROSITE" id="PS50082">
    <property type="entry name" value="WD_REPEATS_2"/>
    <property type="match status" value="2"/>
</dbReference>
<dbReference type="FunCoup" id="A0A316YJL4">
    <property type="interactions" value="502"/>
</dbReference>